<feature type="domain" description="Glycosyltransferase Maf N-terminal" evidence="2">
    <location>
        <begin position="37"/>
        <end position="268"/>
    </location>
</feature>
<feature type="domain" description="6-hydroxymethylpterin diphosphokinase MptE-like" evidence="1">
    <location>
        <begin position="304"/>
        <end position="460"/>
    </location>
</feature>
<gene>
    <name evidence="3" type="ORF">J5O05_14365</name>
</gene>
<organism evidence="3 4">
    <name type="scientific">Pseudoalteromonas xiamenensis</name>
    <dbReference type="NCBI Taxonomy" id="882626"/>
    <lineage>
        <taxon>Bacteria</taxon>
        <taxon>Pseudomonadati</taxon>
        <taxon>Pseudomonadota</taxon>
        <taxon>Gammaproteobacteria</taxon>
        <taxon>Alteromonadales</taxon>
        <taxon>Pseudoalteromonadaceae</taxon>
        <taxon>Pseudoalteromonas</taxon>
    </lineage>
</organism>
<protein>
    <submittedName>
        <fullName evidence="3">Motility associated factor glycosyltransferase family protein</fullName>
    </submittedName>
</protein>
<dbReference type="InterPro" id="IPR045376">
    <property type="entry name" value="Maf_N"/>
</dbReference>
<dbReference type="Pfam" id="PF01973">
    <property type="entry name" value="MptE-like"/>
    <property type="match status" value="1"/>
</dbReference>
<dbReference type="PANTHER" id="PTHR41786:SF1">
    <property type="entry name" value="6-HYDROXYMETHYLPTERIN DIPHOSPHOKINASE MPTE-LIKE DOMAIN-CONTAINING PROTEIN"/>
    <property type="match status" value="1"/>
</dbReference>
<accession>A0A975DH59</accession>
<evidence type="ECO:0000313" key="3">
    <source>
        <dbReference type="EMBL" id="QTH71032.1"/>
    </source>
</evidence>
<dbReference type="PANTHER" id="PTHR41786">
    <property type="entry name" value="MOTILITY ACCESSORY FACTOR MAF"/>
    <property type="match status" value="1"/>
</dbReference>
<dbReference type="KEGG" id="pxi:J5O05_14365"/>
<dbReference type="RefSeq" id="WP_208842674.1">
    <property type="nucleotide sequence ID" value="NZ_CP072133.1"/>
</dbReference>
<keyword evidence="4" id="KW-1185">Reference proteome</keyword>
<dbReference type="Proteomes" id="UP000664904">
    <property type="component" value="Chromosome"/>
</dbReference>
<evidence type="ECO:0000259" key="1">
    <source>
        <dbReference type="Pfam" id="PF01973"/>
    </source>
</evidence>
<evidence type="ECO:0000259" key="2">
    <source>
        <dbReference type="Pfam" id="PF20157"/>
    </source>
</evidence>
<dbReference type="InterPro" id="IPR002826">
    <property type="entry name" value="MptE-like"/>
</dbReference>
<evidence type="ECO:0000313" key="4">
    <source>
        <dbReference type="Proteomes" id="UP000664904"/>
    </source>
</evidence>
<proteinExistence type="predicted"/>
<dbReference type="Gene3D" id="3.90.1480.10">
    <property type="entry name" value="Alpha-2,3-sialyltransferase"/>
    <property type="match status" value="1"/>
</dbReference>
<dbReference type="Pfam" id="PF20157">
    <property type="entry name" value="Maf_flag10_N"/>
    <property type="match status" value="1"/>
</dbReference>
<reference evidence="3" key="1">
    <citation type="submission" date="2021-03" db="EMBL/GenBank/DDBJ databases">
        <title>Complete Genome of Pseudoalteromonas xiamenensis STKMTI.2, a new potential marine bacterium producing anti-Vibrio compounds.</title>
        <authorList>
            <person name="Handayani D.P."/>
            <person name="Isnansetyo A."/>
            <person name="Istiqomah I."/>
            <person name="Jumina J."/>
        </authorList>
    </citation>
    <scope>NUCLEOTIDE SEQUENCE</scope>
    <source>
        <strain evidence="3">STKMTI.2</strain>
    </source>
</reference>
<sequence>MNEKQILKQLESLDKQLTSSVEHQKREAAFAVQANERFELNQKCFEQFFPEIYKVICDYQVRSDFCIHVTESGHGNVQQKGFDVPLYSQNPYDQAKRQVEKHTLRPFYSLTDYSNYPDDPNDNRTHVKYMSKLGRYFRDVRADEKEMFSALPEYFPSAIIFGIGLGYHIEILLEKHHFDYLFLIEPDIELFFASMFCTDWYKIIEKIDKQNGCLFFHLGTDQSNFIKDLEVVAQDIGAFSLVRSFCLQHAPNKEINELIQQWVTDFSVFQFGHGFFNDAITGLAHSIHLVEQKAHFLTQDKAVKTDLDTPIFIIGNGPSLDEAEEFIKKNHTNAIIVAAGTAVATLYKKGIPVDFHVLVERPLANYKIFGDILPLEEYQKINLLGLNTLYPDNSKRYKWSGIATKGNEAGSFLLDVVRFYECGQTLPCIPYSNPVVANTALSFFLYFGFKNVYLFGVDNGNLPTGQHHSKDSIYKLDQDDEEESGYQCMAMEGKTLPGNLGGYVISNELFMSAHRQLEKLVDTFAEQNVFNIGSGAKLTNALALAADELLDLPSSNKLIEVENIKCDFFEELPFNHIDEKYIAIERFKEISDHLLEISRTPFTTRAEAADILKRQSRYLYAFRSTPFNHLFHILKGAMLYYHCPLVTLLFSYQDEQYTLNKFKGLLELWDDYVMEMRDYYQEHYYTKCDLEE</sequence>
<name>A0A975DH59_9GAMM</name>
<dbReference type="EMBL" id="CP072133">
    <property type="protein sequence ID" value="QTH71032.1"/>
    <property type="molecule type" value="Genomic_DNA"/>
</dbReference>
<dbReference type="AlphaFoldDB" id="A0A975DH59"/>